<dbReference type="PANTHER" id="PTHR22576">
    <property type="entry name" value="MUCOSA ASSOCIATED LYMPHOID TISSUE LYMPHOMA TRANSLOCATION PROTEIN 1/PARACASPASE"/>
    <property type="match status" value="1"/>
</dbReference>
<dbReference type="InterPro" id="IPR015917">
    <property type="entry name" value="Pept_C14A"/>
</dbReference>
<gene>
    <name evidence="3" type="ORF">IV417_07800</name>
</gene>
<evidence type="ECO:0000259" key="2">
    <source>
        <dbReference type="PROSITE" id="PS50208"/>
    </source>
</evidence>
<dbReference type="PANTHER" id="PTHR22576:SF37">
    <property type="entry name" value="MUCOSA-ASSOCIATED LYMPHOID TISSUE LYMPHOMA TRANSLOCATION PROTEIN 1"/>
    <property type="match status" value="1"/>
</dbReference>
<dbReference type="GO" id="GO:0004197">
    <property type="term" value="F:cysteine-type endopeptidase activity"/>
    <property type="evidence" value="ECO:0007669"/>
    <property type="project" value="InterPro"/>
</dbReference>
<comment type="similarity">
    <text evidence="1">Belongs to the peptidase C14A family.</text>
</comment>
<dbReference type="InterPro" id="IPR011600">
    <property type="entry name" value="Pept_C14_caspase"/>
</dbReference>
<accession>A0AAP2G8A8</accession>
<dbReference type="Gene3D" id="3.40.50.1460">
    <property type="match status" value="1"/>
</dbReference>
<protein>
    <submittedName>
        <fullName evidence="3">Caspase family protein</fullName>
    </submittedName>
</protein>
<dbReference type="PROSITE" id="PS50208">
    <property type="entry name" value="CASPASE_P20"/>
    <property type="match status" value="1"/>
</dbReference>
<reference evidence="3 4" key="1">
    <citation type="journal article" date="2021" name="Arch. Microbiol.">
        <title>Harenicola maris gen. nov., sp. nov. isolated from the Sea of Japan shallow sediments.</title>
        <authorList>
            <person name="Romanenko L.A."/>
            <person name="Kurilenko V.V."/>
            <person name="Chernysheva N.Y."/>
            <person name="Tekutyeva L.A."/>
            <person name="Velansky P.V."/>
            <person name="Svetashev V.I."/>
            <person name="Isaeva M.P."/>
        </authorList>
    </citation>
    <scope>NUCLEOTIDE SEQUENCE [LARGE SCALE GENOMIC DNA]</scope>
    <source>
        <strain evidence="3 4">KMM 3653</strain>
    </source>
</reference>
<evidence type="ECO:0000256" key="1">
    <source>
        <dbReference type="ARBA" id="ARBA00010134"/>
    </source>
</evidence>
<evidence type="ECO:0000313" key="4">
    <source>
        <dbReference type="Proteomes" id="UP001315686"/>
    </source>
</evidence>
<feature type="domain" description="Caspase family p20" evidence="2">
    <location>
        <begin position="16"/>
        <end position="146"/>
    </location>
</feature>
<proteinExistence type="inferred from homology"/>
<dbReference type="SUPFAM" id="SSF52129">
    <property type="entry name" value="Caspase-like"/>
    <property type="match status" value="1"/>
</dbReference>
<name>A0AAP2G8A8_9RHOB</name>
<comment type="caution">
    <text evidence="3">The sequence shown here is derived from an EMBL/GenBank/DDBJ whole genome shotgun (WGS) entry which is preliminary data.</text>
</comment>
<dbReference type="AlphaFoldDB" id="A0AAP2G8A8"/>
<dbReference type="InterPro" id="IPR001309">
    <property type="entry name" value="Pept_C14_p20"/>
</dbReference>
<dbReference type="RefSeq" id="WP_327793460.1">
    <property type="nucleotide sequence ID" value="NZ_JADQAZ010000001.1"/>
</dbReference>
<dbReference type="SMART" id="SM00115">
    <property type="entry name" value="CASc"/>
    <property type="match status" value="1"/>
</dbReference>
<dbReference type="InterPro" id="IPR029030">
    <property type="entry name" value="Caspase-like_dom_sf"/>
</dbReference>
<dbReference type="InterPro" id="IPR052039">
    <property type="entry name" value="Caspase-related_regulators"/>
</dbReference>
<dbReference type="EMBL" id="JADQAZ010000001">
    <property type="protein sequence ID" value="MBT0957284.1"/>
    <property type="molecule type" value="Genomic_DNA"/>
</dbReference>
<evidence type="ECO:0000313" key="3">
    <source>
        <dbReference type="EMBL" id="MBT0957284.1"/>
    </source>
</evidence>
<dbReference type="GO" id="GO:0006508">
    <property type="term" value="P:proteolysis"/>
    <property type="evidence" value="ECO:0007669"/>
    <property type="project" value="InterPro"/>
</dbReference>
<dbReference type="Pfam" id="PF00656">
    <property type="entry name" value="Peptidase_C14"/>
    <property type="match status" value="1"/>
</dbReference>
<keyword evidence="4" id="KW-1185">Reference proteome</keyword>
<dbReference type="Proteomes" id="UP001315686">
    <property type="component" value="Unassembled WGS sequence"/>
</dbReference>
<sequence length="253" mass="26005">MLVICGFAAAAVAQSGQGVALVIGIGGYAKAPLLPNAQADAHLVAQAFSQLGFRTTLHMDLSHDGVLAALQEFRQTSGQAEIAVIYFAGHGITRDGQGLLFGRDADLGGQSNTAADTGVPLDLLVWAASNIPRQKLLFIDACRDTPDFDRARAGESQSGLQSSGPLPAGTYIGYAAQAGAAAMDGPVGGNGPFAAALAQMLGQGELEIEDLMRRVRISVIRQSGGLQVPWSQSSLLLPVYLGAAPNIGAVTGH</sequence>
<organism evidence="3 4">
    <name type="scientific">Harenicola maris</name>
    <dbReference type="NCBI Taxonomy" id="2841044"/>
    <lineage>
        <taxon>Bacteria</taxon>
        <taxon>Pseudomonadati</taxon>
        <taxon>Pseudomonadota</taxon>
        <taxon>Alphaproteobacteria</taxon>
        <taxon>Rhodobacterales</taxon>
        <taxon>Paracoccaceae</taxon>
        <taxon>Harenicola</taxon>
    </lineage>
</organism>